<keyword evidence="3" id="KW-1185">Reference proteome</keyword>
<reference evidence="2 3" key="1">
    <citation type="submission" date="2016-02" db="EMBL/GenBank/DDBJ databases">
        <authorList>
            <consortium name="Pathogen Informatics"/>
        </authorList>
    </citation>
    <scope>NUCLEOTIDE SEQUENCE [LARGE SCALE GENOMIC DNA]</scope>
    <source>
        <strain evidence="2 3">RC20</strain>
    </source>
</reference>
<sequence>MDENVIKNPLKRIEEIGVREVSKATHIETEYIEYILDKNYEKLVGKNAKGFIKIIEREYGLNLQEWLDEYNAFRGENSSDDGKVFANSVTQNEIVIKDHKKAPSFLLWFVILIILAWAVYYFKLYDLTAKFLSTVGEQNSSISYTNATIVEKVENKLENVGVTIPLENASHLNANITTKDENKTEPNVLEKTIMLETNSTLQDDENATKQLNLDDEKSGEQTAASIIPSEKMWIGIIDVKTGKKTTMITTKKYDIDLEKEQLVLTGHGFFKLDSGDKNEQFKDKNPTRLYIKDGKISQISYDEFLKLNKGKAW</sequence>
<dbReference type="AlphaFoldDB" id="A0A128EAJ7"/>
<dbReference type="GO" id="GO:0003677">
    <property type="term" value="F:DNA binding"/>
    <property type="evidence" value="ECO:0007669"/>
    <property type="project" value="InterPro"/>
</dbReference>
<dbReference type="EMBL" id="FIZP01000001">
    <property type="protein sequence ID" value="CZE46026.1"/>
    <property type="molecule type" value="Genomic_DNA"/>
</dbReference>
<name>A0A128EAJ7_9BACT</name>
<dbReference type="RefSeq" id="WP_075539874.1">
    <property type="nucleotide sequence ID" value="NZ_CP053844.1"/>
</dbReference>
<feature type="transmembrane region" description="Helical" evidence="1">
    <location>
        <begin position="105"/>
        <end position="122"/>
    </location>
</feature>
<organism evidence="2 3">
    <name type="scientific">Campylobacter geochelonis</name>
    <dbReference type="NCBI Taxonomy" id="1780362"/>
    <lineage>
        <taxon>Bacteria</taxon>
        <taxon>Pseudomonadati</taxon>
        <taxon>Campylobacterota</taxon>
        <taxon>Epsilonproteobacteria</taxon>
        <taxon>Campylobacterales</taxon>
        <taxon>Campylobacteraceae</taxon>
        <taxon>Campylobacter</taxon>
    </lineage>
</organism>
<dbReference type="InterPro" id="IPR010982">
    <property type="entry name" value="Lambda_DNA-bd_dom_sf"/>
</dbReference>
<dbReference type="Gene3D" id="1.10.260.40">
    <property type="entry name" value="lambda repressor-like DNA-binding domains"/>
    <property type="match status" value="1"/>
</dbReference>
<gene>
    <name evidence="2" type="primary">pgsA_1</name>
    <name evidence="2" type="ORF">ERS672216_00157</name>
</gene>
<evidence type="ECO:0000313" key="2">
    <source>
        <dbReference type="EMBL" id="CZE46026.1"/>
    </source>
</evidence>
<dbReference type="OrthoDB" id="5372824at2"/>
<evidence type="ECO:0000256" key="1">
    <source>
        <dbReference type="SAM" id="Phobius"/>
    </source>
</evidence>
<evidence type="ECO:0000313" key="3">
    <source>
        <dbReference type="Proteomes" id="UP000069632"/>
    </source>
</evidence>
<keyword evidence="1" id="KW-1133">Transmembrane helix</keyword>
<protein>
    <submittedName>
        <fullName evidence="2">Phosphatidylglycerophosphate synthase</fullName>
    </submittedName>
</protein>
<keyword evidence="1" id="KW-0472">Membrane</keyword>
<proteinExistence type="predicted"/>
<accession>A0A128EAJ7</accession>
<keyword evidence="1" id="KW-0812">Transmembrane</keyword>
<dbReference type="Proteomes" id="UP000069632">
    <property type="component" value="Unassembled WGS sequence"/>
</dbReference>